<dbReference type="PANTHER" id="PTHR30146:SF109">
    <property type="entry name" value="HTH-TYPE TRANSCRIPTIONAL REGULATOR GALS"/>
    <property type="match status" value="1"/>
</dbReference>
<evidence type="ECO:0000259" key="4">
    <source>
        <dbReference type="PROSITE" id="PS50932"/>
    </source>
</evidence>
<evidence type="ECO:0000256" key="3">
    <source>
        <dbReference type="ARBA" id="ARBA00023163"/>
    </source>
</evidence>
<comment type="caution">
    <text evidence="6">The sequence shown here is derived from an EMBL/GenBank/DDBJ whole genome shotgun (WGS) entry which is preliminary data.</text>
</comment>
<evidence type="ECO:0000313" key="6">
    <source>
        <dbReference type="EMBL" id="MDN4476880.1"/>
    </source>
</evidence>
<dbReference type="InterPro" id="IPR000843">
    <property type="entry name" value="HTH_LacI"/>
</dbReference>
<evidence type="ECO:0000259" key="5">
    <source>
        <dbReference type="PROSITE" id="PS50943"/>
    </source>
</evidence>
<dbReference type="Pfam" id="PF13377">
    <property type="entry name" value="Peripla_BP_3"/>
    <property type="match status" value="1"/>
</dbReference>
<dbReference type="PANTHER" id="PTHR30146">
    <property type="entry name" value="LACI-RELATED TRANSCRIPTIONAL REPRESSOR"/>
    <property type="match status" value="1"/>
</dbReference>
<dbReference type="Gene3D" id="1.10.260.40">
    <property type="entry name" value="lambda repressor-like DNA-binding domains"/>
    <property type="match status" value="1"/>
</dbReference>
<dbReference type="Proteomes" id="UP001172728">
    <property type="component" value="Unassembled WGS sequence"/>
</dbReference>
<gene>
    <name evidence="6" type="ORF">QQX09_13560</name>
</gene>
<dbReference type="InterPro" id="IPR028082">
    <property type="entry name" value="Peripla_BP_I"/>
</dbReference>
<evidence type="ECO:0000313" key="7">
    <source>
        <dbReference type="Proteomes" id="UP001172728"/>
    </source>
</evidence>
<name>A0ABT8GCL6_9MICO</name>
<protein>
    <submittedName>
        <fullName evidence="6">LacI family DNA-binding transcriptional regulator</fullName>
    </submittedName>
</protein>
<evidence type="ECO:0000256" key="1">
    <source>
        <dbReference type="ARBA" id="ARBA00023015"/>
    </source>
</evidence>
<dbReference type="PROSITE" id="PS50943">
    <property type="entry name" value="HTH_CROC1"/>
    <property type="match status" value="1"/>
</dbReference>
<dbReference type="InterPro" id="IPR001387">
    <property type="entry name" value="Cro/C1-type_HTH"/>
</dbReference>
<feature type="domain" description="HTH cro/C1-type" evidence="5">
    <location>
        <begin position="25"/>
        <end position="68"/>
    </location>
</feature>
<dbReference type="PROSITE" id="PS50932">
    <property type="entry name" value="HTH_LACI_2"/>
    <property type="match status" value="1"/>
</dbReference>
<organism evidence="6 7">
    <name type="scientific">Demequina litoralis</name>
    <dbReference type="NCBI Taxonomy" id="3051660"/>
    <lineage>
        <taxon>Bacteria</taxon>
        <taxon>Bacillati</taxon>
        <taxon>Actinomycetota</taxon>
        <taxon>Actinomycetes</taxon>
        <taxon>Micrococcales</taxon>
        <taxon>Demequinaceae</taxon>
        <taxon>Demequina</taxon>
    </lineage>
</organism>
<sequence length="357" mass="37315">MHNQVTGEQPQPTVTRIVGASGRPTIREVAQVAGVSRGTVSRYLNGQKWVGADSATAIRQAIDTTGYSPNREARSLASGRATTVVFLLTASHEDLFNSRIYSMLMSDISNALLERGMSLVLMTACNAAERAAALEFVRGGSVHGVMLLASRVGDPLIGHLAAAGVRTVCCGRPMAWESQVSSSSADDRTGGREATALLAAEGRSRIGIITGPLGVGGAVDRLEGYLEALDAAHLPRDMGRVIEGDWTRDSGRAGAEALLAADPSLDAVFASNDSMAAGAIDALRAAGRSVPHDVSVVGFDDSGLAATLDPPLTTLRQPFAAIGREMVRLLLEQPADQITHTTHPAQLVVRGSTRGES</sequence>
<dbReference type="RefSeq" id="WP_301135710.1">
    <property type="nucleotide sequence ID" value="NZ_JAUHPW010000012.1"/>
</dbReference>
<keyword evidence="3" id="KW-0804">Transcription</keyword>
<dbReference type="PROSITE" id="PS00356">
    <property type="entry name" value="HTH_LACI_1"/>
    <property type="match status" value="1"/>
</dbReference>
<dbReference type="CDD" id="cd01392">
    <property type="entry name" value="HTH_LacI"/>
    <property type="match status" value="1"/>
</dbReference>
<dbReference type="Gene3D" id="3.40.50.2300">
    <property type="match status" value="2"/>
</dbReference>
<keyword evidence="1" id="KW-0805">Transcription regulation</keyword>
<dbReference type="CDD" id="cd06267">
    <property type="entry name" value="PBP1_LacI_sugar_binding-like"/>
    <property type="match status" value="1"/>
</dbReference>
<dbReference type="Pfam" id="PF00356">
    <property type="entry name" value="LacI"/>
    <property type="match status" value="1"/>
</dbReference>
<dbReference type="SUPFAM" id="SSF47413">
    <property type="entry name" value="lambda repressor-like DNA-binding domains"/>
    <property type="match status" value="1"/>
</dbReference>
<accession>A0ABT8GCL6</accession>
<keyword evidence="7" id="KW-1185">Reference proteome</keyword>
<feature type="domain" description="HTH lacI-type" evidence="4">
    <location>
        <begin position="24"/>
        <end position="78"/>
    </location>
</feature>
<keyword evidence="2 6" id="KW-0238">DNA-binding</keyword>
<dbReference type="SMART" id="SM00354">
    <property type="entry name" value="HTH_LACI"/>
    <property type="match status" value="1"/>
</dbReference>
<dbReference type="InterPro" id="IPR046335">
    <property type="entry name" value="LacI/GalR-like_sensor"/>
</dbReference>
<evidence type="ECO:0000256" key="2">
    <source>
        <dbReference type="ARBA" id="ARBA00023125"/>
    </source>
</evidence>
<proteinExistence type="predicted"/>
<dbReference type="InterPro" id="IPR010982">
    <property type="entry name" value="Lambda_DNA-bd_dom_sf"/>
</dbReference>
<reference evidence="6" key="1">
    <citation type="submission" date="2023-06" db="EMBL/GenBank/DDBJ databases">
        <title>Sysu t00192.</title>
        <authorList>
            <person name="Gao L."/>
            <person name="Fang B.-Z."/>
            <person name="Li W.-J."/>
        </authorList>
    </citation>
    <scope>NUCLEOTIDE SEQUENCE</scope>
    <source>
        <strain evidence="6">SYSU T00192</strain>
    </source>
</reference>
<dbReference type="EMBL" id="JAUHPW010000012">
    <property type="protein sequence ID" value="MDN4476880.1"/>
    <property type="molecule type" value="Genomic_DNA"/>
</dbReference>
<dbReference type="GO" id="GO:0003677">
    <property type="term" value="F:DNA binding"/>
    <property type="evidence" value="ECO:0007669"/>
    <property type="project" value="UniProtKB-KW"/>
</dbReference>
<dbReference type="SUPFAM" id="SSF53822">
    <property type="entry name" value="Periplasmic binding protein-like I"/>
    <property type="match status" value="1"/>
</dbReference>